<reference evidence="6 7" key="1">
    <citation type="submission" date="2022-02" db="EMBL/GenBank/DDBJ databases">
        <title>The genome sequence of Shewanella sp. 3B26.</title>
        <authorList>
            <person name="Du J."/>
        </authorList>
    </citation>
    <scope>NUCLEOTIDE SEQUENCE [LARGE SCALE GENOMIC DNA]</scope>
    <source>
        <strain evidence="6 7">3B26</strain>
    </source>
</reference>
<keyword evidence="7" id="KW-1185">Reference proteome</keyword>
<feature type="domain" description="HTH luxR-type" evidence="4">
    <location>
        <begin position="164"/>
        <end position="231"/>
    </location>
</feature>
<protein>
    <submittedName>
        <fullName evidence="6">Response regulator transcription factor</fullName>
    </submittedName>
</protein>
<name>A0AAJ1F220_9GAMM</name>
<proteinExistence type="predicted"/>
<comment type="caution">
    <text evidence="6">The sequence shown here is derived from an EMBL/GenBank/DDBJ whole genome shotgun (WGS) entry which is preliminary data.</text>
</comment>
<dbReference type="RefSeq" id="WP_240592187.1">
    <property type="nucleotide sequence ID" value="NZ_JAKUDL010000007.1"/>
</dbReference>
<dbReference type="InterPro" id="IPR039420">
    <property type="entry name" value="WalR-like"/>
</dbReference>
<dbReference type="SMART" id="SM00448">
    <property type="entry name" value="REC"/>
    <property type="match status" value="1"/>
</dbReference>
<dbReference type="PRINTS" id="PR00038">
    <property type="entry name" value="HTHLUXR"/>
</dbReference>
<dbReference type="InterPro" id="IPR058245">
    <property type="entry name" value="NreC/VraR/RcsB-like_REC"/>
</dbReference>
<evidence type="ECO:0000259" key="5">
    <source>
        <dbReference type="PROSITE" id="PS50110"/>
    </source>
</evidence>
<evidence type="ECO:0000313" key="6">
    <source>
        <dbReference type="EMBL" id="MCH4296103.1"/>
    </source>
</evidence>
<evidence type="ECO:0000259" key="4">
    <source>
        <dbReference type="PROSITE" id="PS50043"/>
    </source>
</evidence>
<dbReference type="Gene3D" id="3.40.50.2300">
    <property type="match status" value="1"/>
</dbReference>
<dbReference type="InterPro" id="IPR016032">
    <property type="entry name" value="Sig_transdc_resp-reg_C-effctor"/>
</dbReference>
<dbReference type="AlphaFoldDB" id="A0AAJ1F220"/>
<dbReference type="InterPro" id="IPR001789">
    <property type="entry name" value="Sig_transdc_resp-reg_receiver"/>
</dbReference>
<dbReference type="Pfam" id="PF00196">
    <property type="entry name" value="GerE"/>
    <property type="match status" value="1"/>
</dbReference>
<evidence type="ECO:0000256" key="3">
    <source>
        <dbReference type="PROSITE-ProRule" id="PRU00169"/>
    </source>
</evidence>
<dbReference type="InterPro" id="IPR000792">
    <property type="entry name" value="Tscrpt_reg_LuxR_C"/>
</dbReference>
<dbReference type="SUPFAM" id="SSF46894">
    <property type="entry name" value="C-terminal effector domain of the bipartite response regulators"/>
    <property type="match status" value="1"/>
</dbReference>
<sequence length="233" mass="24960">MTDICAVQPVSGKPGEGGVKVMVVDDQLLVLEGLCSLLSLHGGIEVVAKATSAEALTDALAASGAELLIMDVRMPGLSGIEALRLLREQERLAGRAPIPVLMLSTFDEHELVLESLRLGAQGYLRKDISFQSLTEAVLKLAAGKRHIQPAVTAGVVSRAELESINRDLPYTPLSDCELDVLRLLAAGYSNVEIASALFKSRGTIRNQVSSILTKLVARDRTRAVLRGIELKLL</sequence>
<gene>
    <name evidence="6" type="ORF">MJ923_17475</name>
</gene>
<dbReference type="PROSITE" id="PS50110">
    <property type="entry name" value="RESPONSE_REGULATORY"/>
    <property type="match status" value="1"/>
</dbReference>
<dbReference type="CDD" id="cd06170">
    <property type="entry name" value="LuxR_C_like"/>
    <property type="match status" value="1"/>
</dbReference>
<dbReference type="GO" id="GO:0006355">
    <property type="term" value="P:regulation of DNA-templated transcription"/>
    <property type="evidence" value="ECO:0007669"/>
    <property type="project" value="InterPro"/>
</dbReference>
<dbReference type="PANTHER" id="PTHR43214">
    <property type="entry name" value="TWO-COMPONENT RESPONSE REGULATOR"/>
    <property type="match status" value="1"/>
</dbReference>
<dbReference type="SMART" id="SM00421">
    <property type="entry name" value="HTH_LUXR"/>
    <property type="match status" value="1"/>
</dbReference>
<evidence type="ECO:0000256" key="2">
    <source>
        <dbReference type="ARBA" id="ARBA00023125"/>
    </source>
</evidence>
<dbReference type="InterPro" id="IPR011006">
    <property type="entry name" value="CheY-like_superfamily"/>
</dbReference>
<dbReference type="PROSITE" id="PS50043">
    <property type="entry name" value="HTH_LUXR_2"/>
    <property type="match status" value="1"/>
</dbReference>
<keyword evidence="2" id="KW-0238">DNA-binding</keyword>
<dbReference type="Pfam" id="PF00072">
    <property type="entry name" value="Response_reg"/>
    <property type="match status" value="1"/>
</dbReference>
<dbReference type="GO" id="GO:0003677">
    <property type="term" value="F:DNA binding"/>
    <property type="evidence" value="ECO:0007669"/>
    <property type="project" value="UniProtKB-KW"/>
</dbReference>
<dbReference type="EMBL" id="JAKUDL010000007">
    <property type="protein sequence ID" value="MCH4296103.1"/>
    <property type="molecule type" value="Genomic_DNA"/>
</dbReference>
<dbReference type="SUPFAM" id="SSF52172">
    <property type="entry name" value="CheY-like"/>
    <property type="match status" value="1"/>
</dbReference>
<feature type="domain" description="Response regulatory" evidence="5">
    <location>
        <begin position="20"/>
        <end position="141"/>
    </location>
</feature>
<evidence type="ECO:0000313" key="7">
    <source>
        <dbReference type="Proteomes" id="UP001297581"/>
    </source>
</evidence>
<feature type="modified residue" description="4-aspartylphosphate" evidence="3">
    <location>
        <position position="71"/>
    </location>
</feature>
<dbReference type="CDD" id="cd17535">
    <property type="entry name" value="REC_NarL-like"/>
    <property type="match status" value="1"/>
</dbReference>
<dbReference type="GO" id="GO:0000160">
    <property type="term" value="P:phosphorelay signal transduction system"/>
    <property type="evidence" value="ECO:0007669"/>
    <property type="project" value="InterPro"/>
</dbReference>
<keyword evidence="1 3" id="KW-0597">Phosphoprotein</keyword>
<organism evidence="6 7">
    <name type="scientific">Shewanella zhuhaiensis</name>
    <dbReference type="NCBI Taxonomy" id="2919576"/>
    <lineage>
        <taxon>Bacteria</taxon>
        <taxon>Pseudomonadati</taxon>
        <taxon>Pseudomonadota</taxon>
        <taxon>Gammaproteobacteria</taxon>
        <taxon>Alteromonadales</taxon>
        <taxon>Shewanellaceae</taxon>
        <taxon>Shewanella</taxon>
    </lineage>
</organism>
<evidence type="ECO:0000256" key="1">
    <source>
        <dbReference type="ARBA" id="ARBA00022553"/>
    </source>
</evidence>
<dbReference type="PANTHER" id="PTHR43214:SF43">
    <property type="entry name" value="TWO-COMPONENT RESPONSE REGULATOR"/>
    <property type="match status" value="1"/>
</dbReference>
<dbReference type="Proteomes" id="UP001297581">
    <property type="component" value="Unassembled WGS sequence"/>
</dbReference>
<accession>A0AAJ1F220</accession>